<evidence type="ECO:0000256" key="1">
    <source>
        <dbReference type="SAM" id="MobiDB-lite"/>
    </source>
</evidence>
<evidence type="ECO:0000313" key="3">
    <source>
        <dbReference type="Proteomes" id="UP000218505"/>
    </source>
</evidence>
<keyword evidence="3" id="KW-1185">Reference proteome</keyword>
<reference evidence="2" key="1">
    <citation type="submission" date="2017-09" db="EMBL/GenBank/DDBJ databases">
        <title>Complete Genome Sequence of ansamitocin-producing Bacterium Actinosynnema pretiosum X47.</title>
        <authorList>
            <person name="Cao G."/>
            <person name="Zong G."/>
            <person name="Zhong C."/>
            <person name="Fu J."/>
        </authorList>
    </citation>
    <scope>NUCLEOTIDE SEQUENCE [LARGE SCALE GENOMIC DNA]</scope>
    <source>
        <strain evidence="2">X47</strain>
    </source>
</reference>
<accession>A0A290Z9Z2</accession>
<dbReference type="AlphaFoldDB" id="A0A290Z9Z2"/>
<feature type="region of interest" description="Disordered" evidence="1">
    <location>
        <begin position="1"/>
        <end position="23"/>
    </location>
</feature>
<organism evidence="2 3">
    <name type="scientific">Actinosynnema pretiosum</name>
    <dbReference type="NCBI Taxonomy" id="42197"/>
    <lineage>
        <taxon>Bacteria</taxon>
        <taxon>Bacillati</taxon>
        <taxon>Actinomycetota</taxon>
        <taxon>Actinomycetes</taxon>
        <taxon>Pseudonocardiales</taxon>
        <taxon>Pseudonocardiaceae</taxon>
        <taxon>Actinosynnema</taxon>
    </lineage>
</organism>
<dbReference type="EMBL" id="CP023445">
    <property type="protein sequence ID" value="ATE55789.1"/>
    <property type="molecule type" value="Genomic_DNA"/>
</dbReference>
<gene>
    <name evidence="2" type="ORF">CNX65_22985</name>
</gene>
<dbReference type="NCBIfam" id="NF038206">
    <property type="entry name" value="RGCVC_fam"/>
    <property type="match status" value="1"/>
</dbReference>
<evidence type="ECO:0000313" key="2">
    <source>
        <dbReference type="EMBL" id="ATE55789.1"/>
    </source>
</evidence>
<protein>
    <submittedName>
        <fullName evidence="2">Uncharacterized protein</fullName>
    </submittedName>
</protein>
<name>A0A290Z9Z2_9PSEU</name>
<proteinExistence type="predicted"/>
<dbReference type="RefSeq" id="WP_096495620.1">
    <property type="nucleotide sequence ID" value="NZ_CP023445.1"/>
</dbReference>
<sequence length="71" mass="7044">MTRGAPAPDETGQDEAGCPACPHPARAHDTLARRFCSATLAGAPRRGCVCSGGTGGATYGRSPGGSISDRA</sequence>
<dbReference type="Proteomes" id="UP000218505">
    <property type="component" value="Chromosome"/>
</dbReference>
<dbReference type="KEGG" id="apre:CNX65_22985"/>